<evidence type="ECO:0000313" key="11">
    <source>
        <dbReference type="Proteomes" id="UP001174909"/>
    </source>
</evidence>
<dbReference type="GO" id="GO:0007018">
    <property type="term" value="P:microtubule-based movement"/>
    <property type="evidence" value="ECO:0007669"/>
    <property type="project" value="InterPro"/>
</dbReference>
<evidence type="ECO:0000256" key="3">
    <source>
        <dbReference type="ARBA" id="ARBA00022840"/>
    </source>
</evidence>
<evidence type="ECO:0000313" key="10">
    <source>
        <dbReference type="EMBL" id="CAI8034415.1"/>
    </source>
</evidence>
<dbReference type="InterPro" id="IPR027640">
    <property type="entry name" value="Kinesin-like_fam"/>
</dbReference>
<reference evidence="10" key="1">
    <citation type="submission" date="2023-03" db="EMBL/GenBank/DDBJ databases">
        <authorList>
            <person name="Steffen K."/>
            <person name="Cardenas P."/>
        </authorList>
    </citation>
    <scope>NUCLEOTIDE SEQUENCE</scope>
</reference>
<evidence type="ECO:0000256" key="4">
    <source>
        <dbReference type="ARBA" id="ARBA00023212"/>
    </source>
</evidence>
<name>A0AA35SQI7_GEOBA</name>
<dbReference type="GO" id="GO:0005524">
    <property type="term" value="F:ATP binding"/>
    <property type="evidence" value="ECO:0007669"/>
    <property type="project" value="UniProtKB-UniRule"/>
</dbReference>
<evidence type="ECO:0000256" key="8">
    <source>
        <dbReference type="SAM" id="MobiDB-lite"/>
    </source>
</evidence>
<accession>A0AA35SQI7</accession>
<dbReference type="GO" id="GO:0008017">
    <property type="term" value="F:microtubule binding"/>
    <property type="evidence" value="ECO:0007669"/>
    <property type="project" value="InterPro"/>
</dbReference>
<keyword evidence="2 5" id="KW-0547">Nucleotide-binding</keyword>
<feature type="domain" description="Kinesin motor" evidence="9">
    <location>
        <begin position="486"/>
        <end position="799"/>
    </location>
</feature>
<dbReference type="InterPro" id="IPR019821">
    <property type="entry name" value="Kinesin_motor_CS"/>
</dbReference>
<keyword evidence="11" id="KW-1185">Reference proteome</keyword>
<dbReference type="AlphaFoldDB" id="A0AA35SQI7"/>
<proteinExistence type="inferred from homology"/>
<organism evidence="10 11">
    <name type="scientific">Geodia barretti</name>
    <name type="common">Barrett's horny sponge</name>
    <dbReference type="NCBI Taxonomy" id="519541"/>
    <lineage>
        <taxon>Eukaryota</taxon>
        <taxon>Metazoa</taxon>
        <taxon>Porifera</taxon>
        <taxon>Demospongiae</taxon>
        <taxon>Heteroscleromorpha</taxon>
        <taxon>Tetractinellida</taxon>
        <taxon>Astrophorina</taxon>
        <taxon>Geodiidae</taxon>
        <taxon>Geodia</taxon>
    </lineage>
</organism>
<dbReference type="PROSITE" id="PS50067">
    <property type="entry name" value="KINESIN_MOTOR_2"/>
    <property type="match status" value="1"/>
</dbReference>
<sequence>MGAGISRRSEPEVHVVVVQSQENGQVDAKVVRKSYRKPESEGEVRCGASDDELSSEHHLHSRYIRQPTEGHHSYSKLKSPTHRRRNIPNQLTTRAFEPLRLSSSLSSDHRECAPDFITPSYSDPKHQQRVKAERPVTEELSPVGDIARTTFELFRTYDGAEEYTVYMRDDGKRFYVDFEEQKWRYFPKSWEERGYFKAIDYDPYENSESLAQGKQFRDTRSGEFIHPTKGKLVTYLRQETQNVLYFLDETSGAWLPMPLNWERHVPNITNLAEKVQKACPQWKDTRAIVALLRQCNYSVEDCVSIFTSLNDDGVLDTSEHSGRDMLRAKLEKQLVESRYQLKRMEERNKELEMDNEILQTKLQELEMENRRLKRDAERHSKYQQQIVNKKHSTSGRSIFFTPRRNLHVLKEDVNTLQTKIVSLQSAATKGMTTYRTMLDKFSSEITKLLCAYRGQSREIGEVRALYQKESLHRKLLYNEVQELRGNIRVFCRCRYDERGACALKFDASGMIVCSTGQGRRRAYDFEKIFPPNSTQEEVFQDTKATITSCVDGYNVCIIAFGQTGAGKTYTMMGSRDQPGVNIRSVKELFRICKERTKVKYSMKVSMVEVYNEAVFDLLVAPDDGHEKLQIIKKGKETVVQGLTEFEIRNMDDIMMVMQEGEQNRTVADTKMNTNSSRSHQVLMLRVEGYDRVSKTTSHGRLTLVDLAGSERISRSEATGIRLVEAASINKSLSALGQVFSSIRNNALHIPYRNSKLTFLLQPSIGGDSKVCVFVNISPLASNLAETISTLEFGQNVRQVELGQAHKHITKVI</sequence>
<gene>
    <name evidence="10" type="ORF">GBAR_LOCUS19381</name>
</gene>
<dbReference type="InterPro" id="IPR036961">
    <property type="entry name" value="Kinesin_motor_dom_sf"/>
</dbReference>
<evidence type="ECO:0000256" key="7">
    <source>
        <dbReference type="SAM" id="Coils"/>
    </source>
</evidence>
<evidence type="ECO:0000256" key="2">
    <source>
        <dbReference type="ARBA" id="ARBA00022741"/>
    </source>
</evidence>
<dbReference type="PROSITE" id="PS00411">
    <property type="entry name" value="KINESIN_MOTOR_1"/>
    <property type="match status" value="1"/>
</dbReference>
<feature type="binding site" evidence="5">
    <location>
        <begin position="561"/>
        <end position="568"/>
    </location>
    <ligand>
        <name>ATP</name>
        <dbReference type="ChEBI" id="CHEBI:30616"/>
    </ligand>
</feature>
<dbReference type="GO" id="GO:0003777">
    <property type="term" value="F:microtubule motor activity"/>
    <property type="evidence" value="ECO:0007669"/>
    <property type="project" value="InterPro"/>
</dbReference>
<dbReference type="Pfam" id="PF00225">
    <property type="entry name" value="Kinesin"/>
    <property type="match status" value="1"/>
</dbReference>
<dbReference type="InterPro" id="IPR027417">
    <property type="entry name" value="P-loop_NTPase"/>
</dbReference>
<dbReference type="InterPro" id="IPR001752">
    <property type="entry name" value="Kinesin_motor_dom"/>
</dbReference>
<keyword evidence="4" id="KW-0963">Cytoplasm</keyword>
<dbReference type="PRINTS" id="PR00380">
    <property type="entry name" value="KINESINHEAVY"/>
</dbReference>
<evidence type="ECO:0000256" key="1">
    <source>
        <dbReference type="ARBA" id="ARBA00004245"/>
    </source>
</evidence>
<comment type="subcellular location">
    <subcellularLocation>
        <location evidence="1">Cytoplasm</location>
        <location evidence="1">Cytoskeleton</location>
    </subcellularLocation>
</comment>
<dbReference type="EMBL" id="CASHTH010002730">
    <property type="protein sequence ID" value="CAI8034415.1"/>
    <property type="molecule type" value="Genomic_DNA"/>
</dbReference>
<dbReference type="PANTHER" id="PTHR47972:SF65">
    <property type="entry name" value="KINESIN-LIKE PROTEIN"/>
    <property type="match status" value="1"/>
</dbReference>
<keyword evidence="5 6" id="KW-0505">Motor protein</keyword>
<feature type="compositionally biased region" description="Basic residues" evidence="8">
    <location>
        <begin position="73"/>
        <end position="86"/>
    </location>
</feature>
<evidence type="ECO:0000256" key="6">
    <source>
        <dbReference type="RuleBase" id="RU000394"/>
    </source>
</evidence>
<dbReference type="Gene3D" id="3.40.850.10">
    <property type="entry name" value="Kinesin motor domain"/>
    <property type="match status" value="1"/>
</dbReference>
<dbReference type="SMART" id="SM00129">
    <property type="entry name" value="KISc"/>
    <property type="match status" value="1"/>
</dbReference>
<dbReference type="PANTHER" id="PTHR47972">
    <property type="entry name" value="KINESIN-LIKE PROTEIN KLP-3"/>
    <property type="match status" value="1"/>
</dbReference>
<keyword evidence="4" id="KW-0206">Cytoskeleton</keyword>
<comment type="similarity">
    <text evidence="5 6">Belongs to the TRAFAC class myosin-kinesin ATPase superfamily. Kinesin family.</text>
</comment>
<dbReference type="Proteomes" id="UP001174909">
    <property type="component" value="Unassembled WGS sequence"/>
</dbReference>
<evidence type="ECO:0000256" key="5">
    <source>
        <dbReference type="PROSITE-ProRule" id="PRU00283"/>
    </source>
</evidence>
<keyword evidence="7" id="KW-0175">Coiled coil</keyword>
<keyword evidence="6" id="KW-0493">Microtubule</keyword>
<feature type="region of interest" description="Disordered" evidence="8">
    <location>
        <begin position="116"/>
        <end position="135"/>
    </location>
</feature>
<feature type="region of interest" description="Disordered" evidence="8">
    <location>
        <begin position="33"/>
        <end position="86"/>
    </location>
</feature>
<evidence type="ECO:0000259" key="9">
    <source>
        <dbReference type="PROSITE" id="PS50067"/>
    </source>
</evidence>
<dbReference type="SUPFAM" id="SSF52540">
    <property type="entry name" value="P-loop containing nucleoside triphosphate hydrolases"/>
    <property type="match status" value="1"/>
</dbReference>
<keyword evidence="3 5" id="KW-0067">ATP-binding</keyword>
<feature type="coiled-coil region" evidence="7">
    <location>
        <begin position="327"/>
        <end position="382"/>
    </location>
</feature>
<protein>
    <recommendedName>
        <fullName evidence="6">Kinesin-like protein</fullName>
    </recommendedName>
</protein>
<comment type="caution">
    <text evidence="10">The sequence shown here is derived from an EMBL/GenBank/DDBJ whole genome shotgun (WGS) entry which is preliminary data.</text>
</comment>
<dbReference type="GO" id="GO:0005874">
    <property type="term" value="C:microtubule"/>
    <property type="evidence" value="ECO:0007669"/>
    <property type="project" value="UniProtKB-KW"/>
</dbReference>
<feature type="compositionally biased region" description="Basic and acidic residues" evidence="8">
    <location>
        <begin position="123"/>
        <end position="135"/>
    </location>
</feature>